<dbReference type="NCBIfam" id="NF002636">
    <property type="entry name" value="PRK02304.1-5"/>
    <property type="match status" value="1"/>
</dbReference>
<evidence type="ECO:0000256" key="10">
    <source>
        <dbReference type="ARBA" id="ARBA00022726"/>
    </source>
</evidence>
<evidence type="ECO:0000256" key="4">
    <source>
        <dbReference type="ARBA" id="ARBA00004659"/>
    </source>
</evidence>
<dbReference type="AlphaFoldDB" id="A0A212JW05"/>
<comment type="similarity">
    <text evidence="5 11">Belongs to the purine/pyrimidine phosphoribosyltransferase family.</text>
</comment>
<evidence type="ECO:0000256" key="1">
    <source>
        <dbReference type="ARBA" id="ARBA00000868"/>
    </source>
</evidence>
<dbReference type="NCBIfam" id="TIGR01090">
    <property type="entry name" value="apt"/>
    <property type="match status" value="1"/>
</dbReference>
<evidence type="ECO:0000313" key="13">
    <source>
        <dbReference type="EMBL" id="SBW03475.1"/>
    </source>
</evidence>
<reference evidence="13" key="1">
    <citation type="submission" date="2016-04" db="EMBL/GenBank/DDBJ databases">
        <authorList>
            <person name="Evans L.H."/>
            <person name="Alamgir A."/>
            <person name="Owens N."/>
            <person name="Weber N.D."/>
            <person name="Virtaneva K."/>
            <person name="Barbian K."/>
            <person name="Babar A."/>
            <person name="Rosenke K."/>
        </authorList>
    </citation>
    <scope>NUCLEOTIDE SEQUENCE</scope>
    <source>
        <strain evidence="13">86-2</strain>
    </source>
</reference>
<organism evidence="13">
    <name type="scientific">uncultured Dysgonomonas sp</name>
    <dbReference type="NCBI Taxonomy" id="206096"/>
    <lineage>
        <taxon>Bacteria</taxon>
        <taxon>Pseudomonadati</taxon>
        <taxon>Bacteroidota</taxon>
        <taxon>Bacteroidia</taxon>
        <taxon>Bacteroidales</taxon>
        <taxon>Dysgonomonadaceae</taxon>
        <taxon>Dysgonomonas</taxon>
        <taxon>environmental samples</taxon>
    </lineage>
</organism>
<evidence type="ECO:0000256" key="9">
    <source>
        <dbReference type="ARBA" id="ARBA00022679"/>
    </source>
</evidence>
<proteinExistence type="inferred from homology"/>
<evidence type="ECO:0000256" key="2">
    <source>
        <dbReference type="ARBA" id="ARBA00003968"/>
    </source>
</evidence>
<evidence type="ECO:0000256" key="8">
    <source>
        <dbReference type="ARBA" id="ARBA00022676"/>
    </source>
</evidence>
<dbReference type="InterPro" id="IPR029057">
    <property type="entry name" value="PRTase-like"/>
</dbReference>
<dbReference type="PANTHER" id="PTHR32315:SF3">
    <property type="entry name" value="ADENINE PHOSPHORIBOSYLTRANSFERASE"/>
    <property type="match status" value="1"/>
</dbReference>
<dbReference type="GO" id="GO:0005737">
    <property type="term" value="C:cytoplasm"/>
    <property type="evidence" value="ECO:0007669"/>
    <property type="project" value="UniProtKB-SubCell"/>
</dbReference>
<evidence type="ECO:0000256" key="6">
    <source>
        <dbReference type="ARBA" id="ARBA00011893"/>
    </source>
</evidence>
<keyword evidence="10 11" id="KW-0660">Purine salvage</keyword>
<evidence type="ECO:0000256" key="7">
    <source>
        <dbReference type="ARBA" id="ARBA00022490"/>
    </source>
</evidence>
<dbReference type="EMBL" id="FLUL01000001">
    <property type="protein sequence ID" value="SBW03475.1"/>
    <property type="molecule type" value="Genomic_DNA"/>
</dbReference>
<keyword evidence="8 11" id="KW-0328">Glycosyltransferase</keyword>
<dbReference type="GO" id="GO:0044209">
    <property type="term" value="P:AMP salvage"/>
    <property type="evidence" value="ECO:0007669"/>
    <property type="project" value="UniProtKB-UniRule"/>
</dbReference>
<accession>A0A212JW05</accession>
<dbReference type="InterPro" id="IPR000836">
    <property type="entry name" value="PRTase_dom"/>
</dbReference>
<dbReference type="GO" id="GO:0006168">
    <property type="term" value="P:adenine salvage"/>
    <property type="evidence" value="ECO:0007669"/>
    <property type="project" value="InterPro"/>
</dbReference>
<evidence type="ECO:0000256" key="5">
    <source>
        <dbReference type="ARBA" id="ARBA00008391"/>
    </source>
</evidence>
<protein>
    <recommendedName>
        <fullName evidence="6 11">Adenine phosphoribosyltransferase</fullName>
        <shortName evidence="11">APRT</shortName>
        <ecNumber evidence="6 11">2.4.2.7</ecNumber>
    </recommendedName>
</protein>
<comment type="pathway">
    <text evidence="4 11">Purine metabolism; AMP biosynthesis via salvage pathway; AMP from adenine: step 1/1.</text>
</comment>
<dbReference type="UniPathway" id="UPA00588">
    <property type="reaction ID" value="UER00646"/>
</dbReference>
<dbReference type="HAMAP" id="MF_00004">
    <property type="entry name" value="Aden_phosphoribosyltr"/>
    <property type="match status" value="1"/>
</dbReference>
<comment type="function">
    <text evidence="2 11">Catalyzes a salvage reaction resulting in the formation of AMP, that is energically less costly than de novo synthesis.</text>
</comment>
<dbReference type="CDD" id="cd06223">
    <property type="entry name" value="PRTases_typeI"/>
    <property type="match status" value="1"/>
</dbReference>
<dbReference type="EC" id="2.4.2.7" evidence="6 11"/>
<dbReference type="GO" id="GO:0016208">
    <property type="term" value="F:AMP binding"/>
    <property type="evidence" value="ECO:0007669"/>
    <property type="project" value="TreeGrafter"/>
</dbReference>
<evidence type="ECO:0000256" key="3">
    <source>
        <dbReference type="ARBA" id="ARBA00004496"/>
    </source>
</evidence>
<dbReference type="Gene3D" id="3.40.50.2020">
    <property type="match status" value="1"/>
</dbReference>
<dbReference type="PANTHER" id="PTHR32315">
    <property type="entry name" value="ADENINE PHOSPHORIBOSYLTRANSFERASE"/>
    <property type="match status" value="1"/>
</dbReference>
<dbReference type="FunFam" id="3.40.50.2020:FF:000021">
    <property type="entry name" value="Adenine phosphoribosyltransferase"/>
    <property type="match status" value="1"/>
</dbReference>
<evidence type="ECO:0000259" key="12">
    <source>
        <dbReference type="Pfam" id="PF00156"/>
    </source>
</evidence>
<dbReference type="Pfam" id="PF00156">
    <property type="entry name" value="Pribosyltran"/>
    <property type="match status" value="1"/>
</dbReference>
<comment type="subcellular location">
    <subcellularLocation>
        <location evidence="3 11">Cytoplasm</location>
    </subcellularLocation>
</comment>
<dbReference type="SUPFAM" id="SSF53271">
    <property type="entry name" value="PRTase-like"/>
    <property type="match status" value="1"/>
</dbReference>
<dbReference type="InterPro" id="IPR050054">
    <property type="entry name" value="UPRTase/APRTase"/>
</dbReference>
<comment type="catalytic activity">
    <reaction evidence="1 11">
        <text>AMP + diphosphate = 5-phospho-alpha-D-ribose 1-diphosphate + adenine</text>
        <dbReference type="Rhea" id="RHEA:16609"/>
        <dbReference type="ChEBI" id="CHEBI:16708"/>
        <dbReference type="ChEBI" id="CHEBI:33019"/>
        <dbReference type="ChEBI" id="CHEBI:58017"/>
        <dbReference type="ChEBI" id="CHEBI:456215"/>
        <dbReference type="EC" id="2.4.2.7"/>
    </reaction>
</comment>
<dbReference type="RefSeq" id="WP_135105355.1">
    <property type="nucleotide sequence ID" value="NZ_CALESN010000128.1"/>
</dbReference>
<comment type="subunit">
    <text evidence="11">Homodimer.</text>
</comment>
<gene>
    <name evidence="11 13" type="primary">apt</name>
    <name evidence="13" type="ORF">KL86DYS2_12443</name>
</gene>
<dbReference type="GO" id="GO:0002055">
    <property type="term" value="F:adenine binding"/>
    <property type="evidence" value="ECO:0007669"/>
    <property type="project" value="TreeGrafter"/>
</dbReference>
<dbReference type="GO" id="GO:0003999">
    <property type="term" value="F:adenine phosphoribosyltransferase activity"/>
    <property type="evidence" value="ECO:0007669"/>
    <property type="project" value="UniProtKB-UniRule"/>
</dbReference>
<dbReference type="NCBIfam" id="NF002634">
    <property type="entry name" value="PRK02304.1-3"/>
    <property type="match status" value="1"/>
</dbReference>
<evidence type="ECO:0000256" key="11">
    <source>
        <dbReference type="HAMAP-Rule" id="MF_00004"/>
    </source>
</evidence>
<dbReference type="InterPro" id="IPR005764">
    <property type="entry name" value="Ade_phspho_trans"/>
</dbReference>
<feature type="domain" description="Phosphoribosyltransferase" evidence="12">
    <location>
        <begin position="50"/>
        <end position="153"/>
    </location>
</feature>
<name>A0A212JW05_9BACT</name>
<keyword evidence="7 11" id="KW-0963">Cytoplasm</keyword>
<sequence length="183" mass="20757">MDKKEKEEKLLTLRETVRNIPDFPIPGIQFKDVTPLFKTKESLSNLTEVLLDEYKNKGITKVVGIESRGFIMGPIMALELGAGFVPIRKPGKLPAEVFEQEYEKEYGVDKIQIHKDSLSKDDVVLIHDDLLATGGTMYAAYKLVKDMGVKKIYVNFIIELDALEGRKLFPAEIDINSLIHYEI</sequence>
<keyword evidence="9 11" id="KW-0808">Transferase</keyword>
<dbReference type="GO" id="GO:0006166">
    <property type="term" value="P:purine ribonucleoside salvage"/>
    <property type="evidence" value="ECO:0007669"/>
    <property type="project" value="UniProtKB-UniRule"/>
</dbReference>